<dbReference type="Proteomes" id="UP000256964">
    <property type="component" value="Unassembled WGS sequence"/>
</dbReference>
<feature type="region of interest" description="Disordered" evidence="1">
    <location>
        <begin position="157"/>
        <end position="176"/>
    </location>
</feature>
<accession>A0A371DGJ6</accession>
<reference evidence="2 3" key="1">
    <citation type="journal article" date="2018" name="Biotechnol. Biofuels">
        <title>Integrative visual omics of the white-rot fungus Polyporus brumalis exposes the biotechnological potential of its oxidative enzymes for delignifying raw plant biomass.</title>
        <authorList>
            <person name="Miyauchi S."/>
            <person name="Rancon A."/>
            <person name="Drula E."/>
            <person name="Hage H."/>
            <person name="Chaduli D."/>
            <person name="Favel A."/>
            <person name="Grisel S."/>
            <person name="Henrissat B."/>
            <person name="Herpoel-Gimbert I."/>
            <person name="Ruiz-Duenas F.J."/>
            <person name="Chevret D."/>
            <person name="Hainaut M."/>
            <person name="Lin J."/>
            <person name="Wang M."/>
            <person name="Pangilinan J."/>
            <person name="Lipzen A."/>
            <person name="Lesage-Meessen L."/>
            <person name="Navarro D."/>
            <person name="Riley R."/>
            <person name="Grigoriev I.V."/>
            <person name="Zhou S."/>
            <person name="Raouche S."/>
            <person name="Rosso M.N."/>
        </authorList>
    </citation>
    <scope>NUCLEOTIDE SEQUENCE [LARGE SCALE GENOMIC DNA]</scope>
    <source>
        <strain evidence="2 3">BRFM 1820</strain>
    </source>
</reference>
<dbReference type="OrthoDB" id="2754169at2759"/>
<feature type="compositionally biased region" description="Acidic residues" evidence="1">
    <location>
        <begin position="237"/>
        <end position="247"/>
    </location>
</feature>
<feature type="region of interest" description="Disordered" evidence="1">
    <location>
        <begin position="225"/>
        <end position="250"/>
    </location>
</feature>
<feature type="compositionally biased region" description="Basic residues" evidence="1">
    <location>
        <begin position="164"/>
        <end position="174"/>
    </location>
</feature>
<feature type="compositionally biased region" description="Basic and acidic residues" evidence="1">
    <location>
        <begin position="225"/>
        <end position="236"/>
    </location>
</feature>
<evidence type="ECO:0000313" key="2">
    <source>
        <dbReference type="EMBL" id="RDX51674.1"/>
    </source>
</evidence>
<evidence type="ECO:0000256" key="1">
    <source>
        <dbReference type="SAM" id="MobiDB-lite"/>
    </source>
</evidence>
<keyword evidence="3" id="KW-1185">Reference proteome</keyword>
<proteinExistence type="predicted"/>
<dbReference type="AlphaFoldDB" id="A0A371DGJ6"/>
<evidence type="ECO:0000313" key="3">
    <source>
        <dbReference type="Proteomes" id="UP000256964"/>
    </source>
</evidence>
<dbReference type="EMBL" id="KZ857393">
    <property type="protein sequence ID" value="RDX51674.1"/>
    <property type="molecule type" value="Genomic_DNA"/>
</dbReference>
<protein>
    <submittedName>
        <fullName evidence="2">Uncharacterized protein</fullName>
    </submittedName>
</protein>
<organism evidence="2 3">
    <name type="scientific">Lentinus brumalis</name>
    <dbReference type="NCBI Taxonomy" id="2498619"/>
    <lineage>
        <taxon>Eukaryota</taxon>
        <taxon>Fungi</taxon>
        <taxon>Dikarya</taxon>
        <taxon>Basidiomycota</taxon>
        <taxon>Agaricomycotina</taxon>
        <taxon>Agaricomycetes</taxon>
        <taxon>Polyporales</taxon>
        <taxon>Polyporaceae</taxon>
        <taxon>Lentinus</taxon>
    </lineage>
</organism>
<gene>
    <name evidence="2" type="ORF">OH76DRAFT_262730</name>
</gene>
<sequence length="268" mass="30850">MSSRTTASIQYRRARTKSTPRCRAEQYGTRCSELVHPDGGPRFCSDHAEQYRASYKRYKMAAELAEAIRDGVVIWEDKGKITELGNLAEVQDTIELTETYIEHAGEELRGRELHTIIFFAYDPPDAGHVRRTIHVERQISSAYRILDRLRNRLLDLTPPEPRVRKSRKQRRRQKEKTLSGISCCAVSFDFGYVDEDEESPLESGMDEEELLADLRTEREADEMLRWYTERGGREEDKGGDEEDEEDSMGPFVTSLVASLLRLGLADRI</sequence>
<name>A0A371DGJ6_9APHY</name>